<evidence type="ECO:0000256" key="1">
    <source>
        <dbReference type="ARBA" id="ARBA00004370"/>
    </source>
</evidence>
<dbReference type="PANTHER" id="PTHR30332:SF24">
    <property type="entry name" value="SECRETIN GSPD-RELATED"/>
    <property type="match status" value="1"/>
</dbReference>
<dbReference type="GO" id="GO:0009306">
    <property type="term" value="P:protein secretion"/>
    <property type="evidence" value="ECO:0007669"/>
    <property type="project" value="InterPro"/>
</dbReference>
<evidence type="ECO:0000313" key="5">
    <source>
        <dbReference type="EMBL" id="OIQ65638.1"/>
    </source>
</evidence>
<dbReference type="EMBL" id="MLJW01007167">
    <property type="protein sequence ID" value="OIQ65638.1"/>
    <property type="molecule type" value="Genomic_DNA"/>
</dbReference>
<organism evidence="5">
    <name type="scientific">mine drainage metagenome</name>
    <dbReference type="NCBI Taxonomy" id="410659"/>
    <lineage>
        <taxon>unclassified sequences</taxon>
        <taxon>metagenomes</taxon>
        <taxon>ecological metagenomes</taxon>
    </lineage>
</organism>
<gene>
    <name evidence="5" type="primary">bfpB_4</name>
    <name evidence="5" type="ORF">GALL_528010</name>
</gene>
<name>A0A1J5P3A6_9ZZZZ</name>
<proteinExistence type="predicted"/>
<keyword evidence="5" id="KW-0449">Lipoprotein</keyword>
<sequence length="296" mass="30066">MLVVSGAPTQIQRVANWVESLSASMRKLIAIDVQVYDVSTNNENQVGFNPSVLFKDLGRRYGFSLSGIAAPQPTTGVSPMSIGASILAPLTNGGTGTLPAYGPVGTDASGKPVFLPNQGFYGTQGVVQALSTLGKVPKVVSRSVVTLNGQPATLQSATQTGYLASSSSVAAVNAGVTQSAQPGSVTTGFTAIVIPRVVRGDILLGMDMTLSNLLGITTQTSGNAQIQTPSVSVTGFSQSAALQPGQTLMLTGFKQAGAQSTKNGVGTPDFQALGGGTDASTSEHHLVILVSASLVN</sequence>
<comment type="subcellular location">
    <subcellularLocation>
        <location evidence="1">Membrane</location>
    </subcellularLocation>
</comment>
<accession>A0A1J5P3A6</accession>
<evidence type="ECO:0000256" key="2">
    <source>
        <dbReference type="ARBA" id="ARBA00022729"/>
    </source>
</evidence>
<reference evidence="5" key="1">
    <citation type="submission" date="2016-10" db="EMBL/GenBank/DDBJ databases">
        <title>Sequence of Gallionella enrichment culture.</title>
        <authorList>
            <person name="Poehlein A."/>
            <person name="Muehling M."/>
            <person name="Daniel R."/>
        </authorList>
    </citation>
    <scope>NUCLEOTIDE SEQUENCE</scope>
</reference>
<keyword evidence="3" id="KW-0472">Membrane</keyword>
<dbReference type="PANTHER" id="PTHR30332">
    <property type="entry name" value="PROBABLE GENERAL SECRETION PATHWAY PROTEIN D"/>
    <property type="match status" value="1"/>
</dbReference>
<feature type="domain" description="Type II/III secretion system secretin-like" evidence="4">
    <location>
        <begin position="129"/>
        <end position="295"/>
    </location>
</feature>
<keyword evidence="2" id="KW-0732">Signal</keyword>
<dbReference type="InterPro" id="IPR004846">
    <property type="entry name" value="T2SS/T3SS_dom"/>
</dbReference>
<dbReference type="InterPro" id="IPR050810">
    <property type="entry name" value="Bact_Secretion_Sys_Channel"/>
</dbReference>
<comment type="caution">
    <text evidence="5">The sequence shown here is derived from an EMBL/GenBank/DDBJ whole genome shotgun (WGS) entry which is preliminary data.</text>
</comment>
<protein>
    <submittedName>
        <fullName evidence="5">Outer membrane lipoprotein BfpB</fullName>
    </submittedName>
</protein>
<evidence type="ECO:0000256" key="3">
    <source>
        <dbReference type="ARBA" id="ARBA00023136"/>
    </source>
</evidence>
<dbReference type="AlphaFoldDB" id="A0A1J5P3A6"/>
<dbReference type="Pfam" id="PF00263">
    <property type="entry name" value="Secretin"/>
    <property type="match status" value="1"/>
</dbReference>
<dbReference type="GO" id="GO:0016020">
    <property type="term" value="C:membrane"/>
    <property type="evidence" value="ECO:0007669"/>
    <property type="project" value="UniProtKB-SubCell"/>
</dbReference>
<evidence type="ECO:0000259" key="4">
    <source>
        <dbReference type="Pfam" id="PF00263"/>
    </source>
</evidence>